<dbReference type="EMBL" id="CAADIN010000032">
    <property type="protein sequence ID" value="VFR94240.1"/>
    <property type="molecule type" value="Genomic_DNA"/>
</dbReference>
<reference evidence="3" key="1">
    <citation type="submission" date="2019-03" db="EMBL/GenBank/DDBJ databases">
        <authorList>
            <person name="Danneels B."/>
        </authorList>
    </citation>
    <scope>NUCLEOTIDE SEQUENCE</scope>
</reference>
<sequence length="262" mass="28225">MNPRRAARGAFALGFACSGFLDGILLHQILQWHHLLSGLTSSAFNDLRYHVLADGLFHALMYIIGAVGVYWLYRSHRAGPIALPPKGVLRAWLLGFGTWHVADGVLSHWLLGLHRIKMDADVPLAWDLAWFIGLGLVPIWIGWRMGKPSPPPSGGTCGPIRTGVVWLLAGPALLAGALNAFPLRPPSGDAMTVVLRPGAQPGALFAALGADDRVVWQDIKGGVWVIKPGPTFTASRYYAQGALWVSNTSIGGGCMQWVTWPA</sequence>
<dbReference type="Pfam" id="PF10002">
    <property type="entry name" value="DUF2243"/>
    <property type="match status" value="1"/>
</dbReference>
<gene>
    <name evidence="2" type="ORF">ISE1_0114</name>
    <name evidence="3" type="ORF">ISE2_0155</name>
</gene>
<feature type="transmembrane region" description="Helical" evidence="1">
    <location>
        <begin position="124"/>
        <end position="143"/>
    </location>
</feature>
<organism evidence="3">
    <name type="scientific">plant metagenome</name>
    <dbReference type="NCBI Taxonomy" id="1297885"/>
    <lineage>
        <taxon>unclassified sequences</taxon>
        <taxon>metagenomes</taxon>
        <taxon>organismal metagenomes</taxon>
    </lineage>
</organism>
<keyword evidence="1" id="KW-0472">Membrane</keyword>
<evidence type="ECO:0000256" key="1">
    <source>
        <dbReference type="SAM" id="Phobius"/>
    </source>
</evidence>
<feature type="transmembrane region" description="Helical" evidence="1">
    <location>
        <begin position="6"/>
        <end position="30"/>
    </location>
</feature>
<feature type="transmembrane region" description="Helical" evidence="1">
    <location>
        <begin position="51"/>
        <end position="73"/>
    </location>
</feature>
<dbReference type="AlphaFoldDB" id="A0A484V4S3"/>
<dbReference type="InterPro" id="IPR018719">
    <property type="entry name" value="DUF2243_membrane"/>
</dbReference>
<name>A0A484V4S3_9ZZZZ</name>
<protein>
    <recommendedName>
        <fullName evidence="4">DUF2243 domain-containing protein</fullName>
    </recommendedName>
</protein>
<keyword evidence="1" id="KW-1133">Transmembrane helix</keyword>
<dbReference type="EMBL" id="CAADIM010000026">
    <property type="protein sequence ID" value="VFR85242.1"/>
    <property type="molecule type" value="Genomic_DNA"/>
</dbReference>
<evidence type="ECO:0000313" key="2">
    <source>
        <dbReference type="EMBL" id="VFR85242.1"/>
    </source>
</evidence>
<proteinExistence type="predicted"/>
<keyword evidence="1" id="KW-0812">Transmembrane</keyword>
<accession>A0A484V4S3</accession>
<evidence type="ECO:0000313" key="3">
    <source>
        <dbReference type="EMBL" id="VFR94240.1"/>
    </source>
</evidence>
<evidence type="ECO:0008006" key="4">
    <source>
        <dbReference type="Google" id="ProtNLM"/>
    </source>
</evidence>
<feature type="transmembrane region" description="Helical" evidence="1">
    <location>
        <begin position="163"/>
        <end position="181"/>
    </location>
</feature>